<accession>A0ABP6T6C0</accession>
<dbReference type="PROSITE" id="PS50977">
    <property type="entry name" value="HTH_TETR_2"/>
    <property type="match status" value="1"/>
</dbReference>
<dbReference type="EMBL" id="BAAAYN010000040">
    <property type="protein sequence ID" value="GAA3393035.1"/>
    <property type="molecule type" value="Genomic_DNA"/>
</dbReference>
<dbReference type="SUPFAM" id="SSF46689">
    <property type="entry name" value="Homeodomain-like"/>
    <property type="match status" value="1"/>
</dbReference>
<evidence type="ECO:0000313" key="8">
    <source>
        <dbReference type="Proteomes" id="UP001501676"/>
    </source>
</evidence>
<dbReference type="RefSeq" id="WP_345731316.1">
    <property type="nucleotide sequence ID" value="NZ_BAAAYN010000040.1"/>
</dbReference>
<feature type="region of interest" description="Disordered" evidence="5">
    <location>
        <begin position="176"/>
        <end position="199"/>
    </location>
</feature>
<dbReference type="InterPro" id="IPR009057">
    <property type="entry name" value="Homeodomain-like_sf"/>
</dbReference>
<evidence type="ECO:0000256" key="1">
    <source>
        <dbReference type="ARBA" id="ARBA00023015"/>
    </source>
</evidence>
<keyword evidence="2 4" id="KW-0238">DNA-binding</keyword>
<organism evidence="7 8">
    <name type="scientific">Cryptosporangium minutisporangium</name>
    <dbReference type="NCBI Taxonomy" id="113569"/>
    <lineage>
        <taxon>Bacteria</taxon>
        <taxon>Bacillati</taxon>
        <taxon>Actinomycetota</taxon>
        <taxon>Actinomycetes</taxon>
        <taxon>Cryptosporangiales</taxon>
        <taxon>Cryptosporangiaceae</taxon>
        <taxon>Cryptosporangium</taxon>
    </lineage>
</organism>
<dbReference type="Pfam" id="PF02909">
    <property type="entry name" value="TetR_C_1"/>
    <property type="match status" value="1"/>
</dbReference>
<feature type="domain" description="HTH tetR-type" evidence="6">
    <location>
        <begin position="27"/>
        <end position="87"/>
    </location>
</feature>
<comment type="caution">
    <text evidence="7">The sequence shown here is derived from an EMBL/GenBank/DDBJ whole genome shotgun (WGS) entry which is preliminary data.</text>
</comment>
<dbReference type="Gene3D" id="1.10.10.60">
    <property type="entry name" value="Homeodomain-like"/>
    <property type="match status" value="1"/>
</dbReference>
<reference evidence="8" key="1">
    <citation type="journal article" date="2019" name="Int. J. Syst. Evol. Microbiol.">
        <title>The Global Catalogue of Microorganisms (GCM) 10K type strain sequencing project: providing services to taxonomists for standard genome sequencing and annotation.</title>
        <authorList>
            <consortium name="The Broad Institute Genomics Platform"/>
            <consortium name="The Broad Institute Genome Sequencing Center for Infectious Disease"/>
            <person name="Wu L."/>
            <person name="Ma J."/>
        </authorList>
    </citation>
    <scope>NUCLEOTIDE SEQUENCE [LARGE SCALE GENOMIC DNA]</scope>
    <source>
        <strain evidence="8">JCM 9458</strain>
    </source>
</reference>
<dbReference type="SUPFAM" id="SSF48498">
    <property type="entry name" value="Tetracyclin repressor-like, C-terminal domain"/>
    <property type="match status" value="1"/>
</dbReference>
<feature type="DNA-binding region" description="H-T-H motif" evidence="4">
    <location>
        <begin position="50"/>
        <end position="69"/>
    </location>
</feature>
<evidence type="ECO:0000259" key="6">
    <source>
        <dbReference type="PROSITE" id="PS50977"/>
    </source>
</evidence>
<evidence type="ECO:0000256" key="2">
    <source>
        <dbReference type="ARBA" id="ARBA00023125"/>
    </source>
</evidence>
<dbReference type="InterPro" id="IPR050109">
    <property type="entry name" value="HTH-type_TetR-like_transc_reg"/>
</dbReference>
<sequence>MAEAGLPPVVARMWGRDTGSRHGPRPSQDLGSIVDAAIRIADRDGLDGVTMSSVAGAVGMATMSLYRYVGSKDELLILMADAAVPEPPPLDGRDWRAYLTDWTRTTRDFLLSRPWLLALGQTTPPAGPRTLRWLDRALGALAGTGLDYGQRLNVATTLTSYASRLAAMAHALNQPDGTASTAGTAGTDGSAGSDGGDPVGGPAGYGAMLAQLLDPDVYPALAAAVRENAFGGSAEWVEDADFTFGLGLLLDGIDALVSRERSPATG</sequence>
<dbReference type="InterPro" id="IPR001647">
    <property type="entry name" value="HTH_TetR"/>
</dbReference>
<dbReference type="Gene3D" id="1.10.357.10">
    <property type="entry name" value="Tetracycline Repressor, domain 2"/>
    <property type="match status" value="1"/>
</dbReference>
<dbReference type="InterPro" id="IPR036271">
    <property type="entry name" value="Tet_transcr_reg_TetR-rel_C_sf"/>
</dbReference>
<keyword evidence="1" id="KW-0805">Transcription regulation</keyword>
<dbReference type="Proteomes" id="UP001501676">
    <property type="component" value="Unassembled WGS sequence"/>
</dbReference>
<evidence type="ECO:0000256" key="5">
    <source>
        <dbReference type="SAM" id="MobiDB-lite"/>
    </source>
</evidence>
<keyword evidence="8" id="KW-1185">Reference proteome</keyword>
<proteinExistence type="predicted"/>
<evidence type="ECO:0000256" key="3">
    <source>
        <dbReference type="ARBA" id="ARBA00023163"/>
    </source>
</evidence>
<evidence type="ECO:0000256" key="4">
    <source>
        <dbReference type="PROSITE-ProRule" id="PRU00335"/>
    </source>
</evidence>
<evidence type="ECO:0000313" key="7">
    <source>
        <dbReference type="EMBL" id="GAA3393035.1"/>
    </source>
</evidence>
<name>A0ABP6T6C0_9ACTN</name>
<dbReference type="PANTHER" id="PTHR30055">
    <property type="entry name" value="HTH-TYPE TRANSCRIPTIONAL REGULATOR RUTR"/>
    <property type="match status" value="1"/>
</dbReference>
<dbReference type="InterPro" id="IPR004111">
    <property type="entry name" value="Repressor_TetR_C"/>
</dbReference>
<protein>
    <submittedName>
        <fullName evidence="7">TetR/AcrR family transcriptional regulator</fullName>
    </submittedName>
</protein>
<dbReference type="Pfam" id="PF00440">
    <property type="entry name" value="TetR_N"/>
    <property type="match status" value="1"/>
</dbReference>
<feature type="compositionally biased region" description="Low complexity" evidence="5">
    <location>
        <begin position="176"/>
        <end position="191"/>
    </location>
</feature>
<gene>
    <name evidence="7" type="ORF">GCM10020369_57000</name>
</gene>
<keyword evidence="3" id="KW-0804">Transcription</keyword>
<dbReference type="PANTHER" id="PTHR30055:SF151">
    <property type="entry name" value="TRANSCRIPTIONAL REGULATORY PROTEIN"/>
    <property type="match status" value="1"/>
</dbReference>